<protein>
    <recommendedName>
        <fullName evidence="4">DUF4352 domain-containing protein</fullName>
    </recommendedName>
</protein>
<reference evidence="2 3" key="1">
    <citation type="submission" date="2023-06" db="EMBL/GenBank/DDBJ databases">
        <title>Identification and characterization of horizontal gene transfer across gut microbiota members of farm animals based on homology search.</title>
        <authorList>
            <person name="Schwarzerova J."/>
            <person name="Nykrynova M."/>
            <person name="Jureckova K."/>
            <person name="Cejkova D."/>
            <person name="Rychlik I."/>
        </authorList>
    </citation>
    <scope>NUCLEOTIDE SEQUENCE [LARGE SCALE GENOMIC DNA]</scope>
    <source>
        <strain evidence="2 3">153_Feed</strain>
    </source>
</reference>
<reference evidence="2 3" key="3">
    <citation type="submission" date="2023-06" db="EMBL/GenBank/DDBJ databases">
        <authorList>
            <person name="Zeman M."/>
            <person name="Kubasova T."/>
            <person name="Jahodarova E."/>
            <person name="Nykrynova M."/>
            <person name="Rychlik I."/>
        </authorList>
    </citation>
    <scope>NUCLEOTIDE SEQUENCE [LARGE SCALE GENOMIC DNA]</scope>
    <source>
        <strain evidence="2 3">153_Feed</strain>
    </source>
</reference>
<dbReference type="EMBL" id="JAUDEA010000015">
    <property type="protein sequence ID" value="MDM8271712.1"/>
    <property type="molecule type" value="Genomic_DNA"/>
</dbReference>
<evidence type="ECO:0000313" key="2">
    <source>
        <dbReference type="EMBL" id="MDM8271712.1"/>
    </source>
</evidence>
<evidence type="ECO:0000256" key="1">
    <source>
        <dbReference type="SAM" id="SignalP"/>
    </source>
</evidence>
<reference evidence="3" key="2">
    <citation type="submission" date="2023-06" db="EMBL/GenBank/DDBJ databases">
        <title>Identification and characterization of horizontal gene transfer across gut microbiota members of farm animals based on homology search.</title>
        <authorList>
            <person name="Zeman M."/>
            <person name="Kubasova T."/>
            <person name="Jahodarova E."/>
            <person name="Nykrynova M."/>
            <person name="Rychlik I."/>
        </authorList>
    </citation>
    <scope>NUCLEOTIDE SEQUENCE [LARGE SCALE GENOMIC DNA]</scope>
    <source>
        <strain evidence="3">153_Feed</strain>
    </source>
</reference>
<feature type="chain" id="PRO_5045845404" description="DUF4352 domain-containing protein" evidence="1">
    <location>
        <begin position="22"/>
        <end position="331"/>
    </location>
</feature>
<dbReference type="Proteomes" id="UP001529256">
    <property type="component" value="Unassembled WGS sequence"/>
</dbReference>
<sequence length="331" mass="35727">MGRGKRLGALLGTITLAASLAACGGNALGSGEGIQLSDLEKMRDDYVGSWELSSAEFENMTITEDDYAEFASLGMHVTLDLDDSGALLVDAFGEQDEGSWEIADEDTLSLTLGSDTVDVPFEDGELTLTYDGETMVFEKVSDEPNMDRDPAENSGDGLAEQIQNMDETLEEEGLDDGSQDAEELDQTVSAGGPESLADLLSDEWILQTQLYVATVTITDELDVVVCDDEMARIVIDGIGYDAEGDTGYHLVIENRSDTDYLVSNITTTLDGEDVWMNATLGAPVRAGETVEGFFYFEQDEGLSVTPESSCDFILGLYDADESLLGFYEVSL</sequence>
<keyword evidence="3" id="KW-1185">Reference proteome</keyword>
<gene>
    <name evidence="2" type="ORF">QUW25_08555</name>
</gene>
<proteinExistence type="predicted"/>
<comment type="caution">
    <text evidence="2">The sequence shown here is derived from an EMBL/GenBank/DDBJ whole genome shotgun (WGS) entry which is preliminary data.</text>
</comment>
<accession>A0ABT7V538</accession>
<organism evidence="2 3">
    <name type="scientific">Thermophilibacter provencensis</name>
    <dbReference type="NCBI Taxonomy" id="1852386"/>
    <lineage>
        <taxon>Bacteria</taxon>
        <taxon>Bacillati</taxon>
        <taxon>Actinomycetota</taxon>
        <taxon>Coriobacteriia</taxon>
        <taxon>Coriobacteriales</taxon>
        <taxon>Atopobiaceae</taxon>
        <taxon>Thermophilibacter</taxon>
    </lineage>
</organism>
<name>A0ABT7V538_9ACTN</name>
<evidence type="ECO:0000313" key="3">
    <source>
        <dbReference type="Proteomes" id="UP001529256"/>
    </source>
</evidence>
<evidence type="ECO:0008006" key="4">
    <source>
        <dbReference type="Google" id="ProtNLM"/>
    </source>
</evidence>
<dbReference type="RefSeq" id="WP_289511789.1">
    <property type="nucleotide sequence ID" value="NZ_JAUDEA010000015.1"/>
</dbReference>
<dbReference type="PROSITE" id="PS51257">
    <property type="entry name" value="PROKAR_LIPOPROTEIN"/>
    <property type="match status" value="1"/>
</dbReference>
<keyword evidence="1" id="KW-0732">Signal</keyword>
<feature type="signal peptide" evidence="1">
    <location>
        <begin position="1"/>
        <end position="21"/>
    </location>
</feature>